<evidence type="ECO:0000313" key="7">
    <source>
        <dbReference type="EMBL" id="KAK3367843.1"/>
    </source>
</evidence>
<dbReference type="Proteomes" id="UP001285441">
    <property type="component" value="Unassembled WGS sequence"/>
</dbReference>
<protein>
    <submittedName>
        <fullName evidence="7">Cytochrome P450</fullName>
    </submittedName>
</protein>
<evidence type="ECO:0000256" key="2">
    <source>
        <dbReference type="ARBA" id="ARBA00010617"/>
    </source>
</evidence>
<keyword evidence="5 6" id="KW-0408">Iron</keyword>
<evidence type="ECO:0000256" key="5">
    <source>
        <dbReference type="ARBA" id="ARBA00023004"/>
    </source>
</evidence>
<evidence type="ECO:0000313" key="8">
    <source>
        <dbReference type="Proteomes" id="UP001285441"/>
    </source>
</evidence>
<dbReference type="Pfam" id="PF00067">
    <property type="entry name" value="p450"/>
    <property type="match status" value="2"/>
</dbReference>
<dbReference type="InterPro" id="IPR036396">
    <property type="entry name" value="Cyt_P450_sf"/>
</dbReference>
<organism evidence="7 8">
    <name type="scientific">Podospora didyma</name>
    <dbReference type="NCBI Taxonomy" id="330526"/>
    <lineage>
        <taxon>Eukaryota</taxon>
        <taxon>Fungi</taxon>
        <taxon>Dikarya</taxon>
        <taxon>Ascomycota</taxon>
        <taxon>Pezizomycotina</taxon>
        <taxon>Sordariomycetes</taxon>
        <taxon>Sordariomycetidae</taxon>
        <taxon>Sordariales</taxon>
        <taxon>Podosporaceae</taxon>
        <taxon>Podospora</taxon>
    </lineage>
</organism>
<dbReference type="InterPro" id="IPR001128">
    <property type="entry name" value="Cyt_P450"/>
</dbReference>
<proteinExistence type="inferred from homology"/>
<dbReference type="GO" id="GO:0005506">
    <property type="term" value="F:iron ion binding"/>
    <property type="evidence" value="ECO:0007669"/>
    <property type="project" value="InterPro"/>
</dbReference>
<dbReference type="GO" id="GO:0016705">
    <property type="term" value="F:oxidoreductase activity, acting on paired donors, with incorporation or reduction of molecular oxygen"/>
    <property type="evidence" value="ECO:0007669"/>
    <property type="project" value="InterPro"/>
</dbReference>
<keyword evidence="3 6" id="KW-0349">Heme</keyword>
<dbReference type="InterPro" id="IPR050121">
    <property type="entry name" value="Cytochrome_P450_monoxygenase"/>
</dbReference>
<dbReference type="EMBL" id="JAULSW010000011">
    <property type="protein sequence ID" value="KAK3367843.1"/>
    <property type="molecule type" value="Genomic_DNA"/>
</dbReference>
<dbReference type="InterPro" id="IPR002401">
    <property type="entry name" value="Cyt_P450_E_grp-I"/>
</dbReference>
<dbReference type="PANTHER" id="PTHR24305">
    <property type="entry name" value="CYTOCHROME P450"/>
    <property type="match status" value="1"/>
</dbReference>
<evidence type="ECO:0000256" key="3">
    <source>
        <dbReference type="ARBA" id="ARBA00022617"/>
    </source>
</evidence>
<evidence type="ECO:0000256" key="1">
    <source>
        <dbReference type="ARBA" id="ARBA00001971"/>
    </source>
</evidence>
<evidence type="ECO:0000256" key="4">
    <source>
        <dbReference type="ARBA" id="ARBA00022723"/>
    </source>
</evidence>
<gene>
    <name evidence="7" type="ORF">B0H63DRAFT_565723</name>
</gene>
<dbReference type="Gene3D" id="1.10.630.10">
    <property type="entry name" value="Cytochrome P450"/>
    <property type="match status" value="1"/>
</dbReference>
<dbReference type="PRINTS" id="PR00385">
    <property type="entry name" value="P450"/>
</dbReference>
<dbReference type="GO" id="GO:0020037">
    <property type="term" value="F:heme binding"/>
    <property type="evidence" value="ECO:0007669"/>
    <property type="project" value="InterPro"/>
</dbReference>
<dbReference type="PANTHER" id="PTHR24305:SF232">
    <property type="entry name" value="P450, PUTATIVE (EUROFUNG)-RELATED"/>
    <property type="match status" value="1"/>
</dbReference>
<keyword evidence="4 6" id="KW-0479">Metal-binding</keyword>
<comment type="cofactor">
    <cofactor evidence="1 6">
        <name>heme</name>
        <dbReference type="ChEBI" id="CHEBI:30413"/>
    </cofactor>
</comment>
<evidence type="ECO:0000256" key="6">
    <source>
        <dbReference type="PIRSR" id="PIRSR602401-1"/>
    </source>
</evidence>
<dbReference type="SUPFAM" id="SSF48264">
    <property type="entry name" value="Cytochrome P450"/>
    <property type="match status" value="1"/>
</dbReference>
<name>A0AAE0N2L2_9PEZI</name>
<feature type="binding site" description="axial binding residue" evidence="6">
    <location>
        <position position="521"/>
    </location>
    <ligand>
        <name>heme</name>
        <dbReference type="ChEBI" id="CHEBI:30413"/>
    </ligand>
    <ligandPart>
        <name>Fe</name>
        <dbReference type="ChEBI" id="CHEBI:18248"/>
    </ligandPart>
</feature>
<dbReference type="GO" id="GO:0004497">
    <property type="term" value="F:monooxygenase activity"/>
    <property type="evidence" value="ECO:0007669"/>
    <property type="project" value="InterPro"/>
</dbReference>
<accession>A0AAE0N2L2</accession>
<dbReference type="AlphaFoldDB" id="A0AAE0N2L2"/>
<comment type="similarity">
    <text evidence="2">Belongs to the cytochrome P450 family.</text>
</comment>
<dbReference type="PRINTS" id="PR00463">
    <property type="entry name" value="EP450I"/>
</dbReference>
<reference evidence="7" key="1">
    <citation type="journal article" date="2023" name="Mol. Phylogenet. Evol.">
        <title>Genome-scale phylogeny and comparative genomics of the fungal order Sordariales.</title>
        <authorList>
            <person name="Hensen N."/>
            <person name="Bonometti L."/>
            <person name="Westerberg I."/>
            <person name="Brannstrom I.O."/>
            <person name="Guillou S."/>
            <person name="Cros-Aarteil S."/>
            <person name="Calhoun S."/>
            <person name="Haridas S."/>
            <person name="Kuo A."/>
            <person name="Mondo S."/>
            <person name="Pangilinan J."/>
            <person name="Riley R."/>
            <person name="LaButti K."/>
            <person name="Andreopoulos B."/>
            <person name="Lipzen A."/>
            <person name="Chen C."/>
            <person name="Yan M."/>
            <person name="Daum C."/>
            <person name="Ng V."/>
            <person name="Clum A."/>
            <person name="Steindorff A."/>
            <person name="Ohm R.A."/>
            <person name="Martin F."/>
            <person name="Silar P."/>
            <person name="Natvig D.O."/>
            <person name="Lalanne C."/>
            <person name="Gautier V."/>
            <person name="Ament-Velasquez S.L."/>
            <person name="Kruys A."/>
            <person name="Hutchinson M.I."/>
            <person name="Powell A.J."/>
            <person name="Barry K."/>
            <person name="Miller A.N."/>
            <person name="Grigoriev I.V."/>
            <person name="Debuchy R."/>
            <person name="Gladieux P."/>
            <person name="Hiltunen Thoren M."/>
            <person name="Johannesson H."/>
        </authorList>
    </citation>
    <scope>NUCLEOTIDE SEQUENCE</scope>
    <source>
        <strain evidence="7">CBS 232.78</strain>
    </source>
</reference>
<reference evidence="7" key="2">
    <citation type="submission" date="2023-06" db="EMBL/GenBank/DDBJ databases">
        <authorList>
            <consortium name="Lawrence Berkeley National Laboratory"/>
            <person name="Haridas S."/>
            <person name="Hensen N."/>
            <person name="Bonometti L."/>
            <person name="Westerberg I."/>
            <person name="Brannstrom I.O."/>
            <person name="Guillou S."/>
            <person name="Cros-Aarteil S."/>
            <person name="Calhoun S."/>
            <person name="Kuo A."/>
            <person name="Mondo S."/>
            <person name="Pangilinan J."/>
            <person name="Riley R."/>
            <person name="LaButti K."/>
            <person name="Andreopoulos B."/>
            <person name="Lipzen A."/>
            <person name="Chen C."/>
            <person name="Yanf M."/>
            <person name="Daum C."/>
            <person name="Ng V."/>
            <person name="Clum A."/>
            <person name="Steindorff A."/>
            <person name="Ohm R."/>
            <person name="Martin F."/>
            <person name="Silar P."/>
            <person name="Natvig D."/>
            <person name="Lalanne C."/>
            <person name="Gautier V."/>
            <person name="Ament-velasquez S.L."/>
            <person name="Kruys A."/>
            <person name="Hutchinson M.I."/>
            <person name="Powell A.J."/>
            <person name="Barry K."/>
            <person name="Miller A.N."/>
            <person name="Grigoriev I.V."/>
            <person name="Debuchy R."/>
            <person name="Gladieux P."/>
            <person name="Thoren M.H."/>
            <person name="Johannesson H."/>
        </authorList>
    </citation>
    <scope>NUCLEOTIDE SEQUENCE</scope>
    <source>
        <strain evidence="7">CBS 232.78</strain>
    </source>
</reference>
<sequence length="574" mass="63904">MPGVLAIACGVLGVLGLCVVWLYHKLYPTPLPGIPYNAESARRITGDIPNMIPLIKATGETSESMFAITTRRLGTPIAQILLPGRNIVMLEDPREIEDILLRRNKEFDKAALSLDLMTPLFPHATVGQYNSPALKAQKRLWADVMGQSFLRKTSAPNIYRSTLELIDLWRLKSSTIYKNQPFSVHKDFESAALDAIWVAMVGEDAGIMAYELQKLDNRVAGKGPESDPPPPAGLFVKEQVDYIGHTIAVNANHPFPKLRQQFETYLPRYREYRRVVTTEIGRVMRQAVSRFQRADADKLAEEGGDLDTCAMDLVLRRQILDAKKAGIANPPDPSKDPRIIDEIFAMLVGGYDSTSTALAWFVKFMEMHPSIQTELRSALRAAFPDRTPQNPPTVNEIIDTDIPFLDAVCEETLRLGGPSAANLRAPVADTEILGCKIPKGTPVYMSFFVHGPTAPVDENTRSATSRAAAEKKGDGLLGPAGRDLDVLNPRRWLVKDPETGKETFNAYAIPYLVFGGGFRGCFGRKLATMQYRIDVMLLIWSFEFLPVPEEYRVMTCYEGLFRVPDKAYVNIKAL</sequence>
<keyword evidence="8" id="KW-1185">Reference proteome</keyword>
<comment type="caution">
    <text evidence="7">The sequence shown here is derived from an EMBL/GenBank/DDBJ whole genome shotgun (WGS) entry which is preliminary data.</text>
</comment>